<feature type="transmembrane region" description="Helical" evidence="8">
    <location>
        <begin position="188"/>
        <end position="205"/>
    </location>
</feature>
<sequence length="350" mass="38055">MVSFARYPKIGNMHFTITTWLAAAAMALAAAVGSTAILRTLLATGLAWRLATDIPNDRSLHTRPTPRVGGWGIVPVCVVAILWLAPRMWLTAIAAAALAALSQLDDRRGLPARVRFAAHLAAVVALIVAYPAAAPWWLLAGMGFVMVWLTNLYNFMDGADGLAGGMALFGFGAYAVAGLAGAHPSPDLVASGAAIAGAALGFLLLNFHPAKLFLGDAGSIPLGFMAGALGYWGWRDAIWPIWFPAMVFSPFIADASVTLLRRLLRGEKFWQAHREHYYQRMVRSGMSHGRTAIYWYLIMLAGIIVARWALGRPALQQWLTFFAWHGVLTCIGVVIDMRWRRLQTAIDNNS</sequence>
<feature type="transmembrane region" description="Helical" evidence="8">
    <location>
        <begin position="212"/>
        <end position="232"/>
    </location>
</feature>
<dbReference type="PANTHER" id="PTHR22926">
    <property type="entry name" value="PHOSPHO-N-ACETYLMURAMOYL-PENTAPEPTIDE-TRANSFERASE"/>
    <property type="match status" value="1"/>
</dbReference>
<protein>
    <submittedName>
        <fullName evidence="9">Glycosyl transferase</fullName>
    </submittedName>
</protein>
<dbReference type="KEGG" id="buu:WS70_13590"/>
<gene>
    <name evidence="9" type="ORF">WS70_13590</name>
</gene>
<dbReference type="GO" id="GO:0016780">
    <property type="term" value="F:phosphotransferase activity, for other substituted phosphate groups"/>
    <property type="evidence" value="ECO:0007669"/>
    <property type="project" value="InterPro"/>
</dbReference>
<proteinExistence type="predicted"/>
<comment type="cofactor">
    <cofactor evidence="7">
        <name>Mg(2+)</name>
        <dbReference type="ChEBI" id="CHEBI:18420"/>
    </cofactor>
</comment>
<accession>A0A1B4FGR2</accession>
<feature type="transmembrane region" description="Helical" evidence="8">
    <location>
        <begin position="162"/>
        <end position="182"/>
    </location>
</feature>
<feature type="transmembrane region" description="Helical" evidence="8">
    <location>
        <begin position="238"/>
        <end position="260"/>
    </location>
</feature>
<reference evidence="9 10" key="1">
    <citation type="submission" date="2015-12" db="EMBL/GenBank/DDBJ databases">
        <title>Diversity of Burkholderia near neighbor genomes.</title>
        <authorList>
            <person name="Sahl J."/>
            <person name="Wagner D."/>
            <person name="Keim P."/>
        </authorList>
    </citation>
    <scope>NUCLEOTIDE SEQUENCE [LARGE SCALE GENOMIC DNA]</scope>
    <source>
        <strain evidence="9 10">BDU6</strain>
    </source>
</reference>
<dbReference type="AlphaFoldDB" id="A0A1B4FGR2"/>
<dbReference type="Pfam" id="PF00953">
    <property type="entry name" value="Glycos_transf_4"/>
    <property type="match status" value="1"/>
</dbReference>
<name>A0A1B4FGR2_9BURK</name>
<dbReference type="PANTHER" id="PTHR22926:SF3">
    <property type="entry name" value="UNDECAPRENYL-PHOSPHATE ALPHA-N-ACETYLGLUCOSAMINYL 1-PHOSPHATE TRANSFERASE"/>
    <property type="match status" value="1"/>
</dbReference>
<feature type="transmembrane region" description="Helical" evidence="8">
    <location>
        <begin position="316"/>
        <end position="335"/>
    </location>
</feature>
<keyword evidence="10" id="KW-1185">Reference proteome</keyword>
<dbReference type="CDD" id="cd06854">
    <property type="entry name" value="GT_WbpL_WbcO_like"/>
    <property type="match status" value="1"/>
</dbReference>
<evidence type="ECO:0000313" key="10">
    <source>
        <dbReference type="Proteomes" id="UP000062519"/>
    </source>
</evidence>
<evidence type="ECO:0000256" key="8">
    <source>
        <dbReference type="SAM" id="Phobius"/>
    </source>
</evidence>
<dbReference type="EMBL" id="CP013386">
    <property type="protein sequence ID" value="AOJ02732.1"/>
    <property type="molecule type" value="Genomic_DNA"/>
</dbReference>
<organism evidence="9 10">
    <name type="scientific">Burkholderia mayonis</name>
    <dbReference type="NCBI Taxonomy" id="1385591"/>
    <lineage>
        <taxon>Bacteria</taxon>
        <taxon>Pseudomonadati</taxon>
        <taxon>Pseudomonadota</taxon>
        <taxon>Betaproteobacteria</taxon>
        <taxon>Burkholderiales</taxon>
        <taxon>Burkholderiaceae</taxon>
        <taxon>Burkholderia</taxon>
        <taxon>pseudomallei group</taxon>
    </lineage>
</organism>
<dbReference type="GO" id="GO:0005886">
    <property type="term" value="C:plasma membrane"/>
    <property type="evidence" value="ECO:0007669"/>
    <property type="project" value="UniProtKB-SubCell"/>
</dbReference>
<feature type="binding site" evidence="7">
    <location>
        <position position="216"/>
    </location>
    <ligand>
        <name>Mg(2+)</name>
        <dbReference type="ChEBI" id="CHEBI:18420"/>
    </ligand>
</feature>
<keyword evidence="7" id="KW-0460">Magnesium</keyword>
<feature type="transmembrane region" description="Helical" evidence="8">
    <location>
        <begin position="20"/>
        <end position="48"/>
    </location>
</feature>
<dbReference type="GO" id="GO:0071555">
    <property type="term" value="P:cell wall organization"/>
    <property type="evidence" value="ECO:0007669"/>
    <property type="project" value="TreeGrafter"/>
</dbReference>
<keyword evidence="5 8" id="KW-1133">Transmembrane helix</keyword>
<feature type="transmembrane region" description="Helical" evidence="8">
    <location>
        <begin position="68"/>
        <end position="101"/>
    </location>
</feature>
<keyword evidence="2" id="KW-1003">Cell membrane</keyword>
<dbReference type="InterPro" id="IPR000715">
    <property type="entry name" value="Glycosyl_transferase_4"/>
</dbReference>
<evidence type="ECO:0000256" key="6">
    <source>
        <dbReference type="ARBA" id="ARBA00023136"/>
    </source>
</evidence>
<comment type="subcellular location">
    <subcellularLocation>
        <location evidence="1">Cell membrane</location>
        <topology evidence="1">Multi-pass membrane protein</topology>
    </subcellularLocation>
</comment>
<evidence type="ECO:0000256" key="4">
    <source>
        <dbReference type="ARBA" id="ARBA00022692"/>
    </source>
</evidence>
<feature type="transmembrane region" description="Helical" evidence="8">
    <location>
        <begin position="293"/>
        <end position="310"/>
    </location>
</feature>
<evidence type="ECO:0000313" key="9">
    <source>
        <dbReference type="EMBL" id="AOJ02732.1"/>
    </source>
</evidence>
<keyword evidence="3 9" id="KW-0808">Transferase</keyword>
<dbReference type="GO" id="GO:0046872">
    <property type="term" value="F:metal ion binding"/>
    <property type="evidence" value="ECO:0007669"/>
    <property type="project" value="UniProtKB-KW"/>
</dbReference>
<evidence type="ECO:0000256" key="2">
    <source>
        <dbReference type="ARBA" id="ARBA00022475"/>
    </source>
</evidence>
<dbReference type="Proteomes" id="UP000062519">
    <property type="component" value="Chromosome 1"/>
</dbReference>
<feature type="transmembrane region" description="Helical" evidence="8">
    <location>
        <begin position="113"/>
        <end position="130"/>
    </location>
</feature>
<evidence type="ECO:0000256" key="5">
    <source>
        <dbReference type="ARBA" id="ARBA00022989"/>
    </source>
</evidence>
<keyword evidence="6 8" id="KW-0472">Membrane</keyword>
<keyword evidence="7" id="KW-0479">Metal-binding</keyword>
<feature type="binding site" evidence="7">
    <location>
        <position position="154"/>
    </location>
    <ligand>
        <name>Mg(2+)</name>
        <dbReference type="ChEBI" id="CHEBI:18420"/>
    </ligand>
</feature>
<keyword evidence="4 8" id="KW-0812">Transmembrane</keyword>
<dbReference type="GO" id="GO:0044038">
    <property type="term" value="P:cell wall macromolecule biosynthetic process"/>
    <property type="evidence" value="ECO:0007669"/>
    <property type="project" value="TreeGrafter"/>
</dbReference>
<evidence type="ECO:0000256" key="3">
    <source>
        <dbReference type="ARBA" id="ARBA00022679"/>
    </source>
</evidence>
<dbReference type="GO" id="GO:0009103">
    <property type="term" value="P:lipopolysaccharide biosynthetic process"/>
    <property type="evidence" value="ECO:0007669"/>
    <property type="project" value="TreeGrafter"/>
</dbReference>
<evidence type="ECO:0000256" key="7">
    <source>
        <dbReference type="PIRSR" id="PIRSR600715-1"/>
    </source>
</evidence>
<evidence type="ECO:0000256" key="1">
    <source>
        <dbReference type="ARBA" id="ARBA00004651"/>
    </source>
</evidence>